<evidence type="ECO:0000313" key="1">
    <source>
        <dbReference type="EMBL" id="KKL79562.1"/>
    </source>
</evidence>
<dbReference type="EMBL" id="LAZR01023134">
    <property type="protein sequence ID" value="KKL79562.1"/>
    <property type="molecule type" value="Genomic_DNA"/>
</dbReference>
<sequence>GNGLDWMTYSSGTPFLYGTYTYTNLNDYVESSYTDLIYHYPGNPGNSWATAGDWPGGWAEVDRNGYITRYPGNVQSHIGLAKIYYDGSGLSSQIYRNVGEITSGRVEGWVFTNGPDAIVELTDGGKFDIVLQFNENSVYYYNWWGLGWEWIDFASGYTGYTESEWHRFVIILKSNNYFNFYLFNLDGDLKASVHSRFSETAGSVDRVTLRTETNSPAGAVWYDGVGLTWDSGYVDDQNWFPYQTYTKYMILPMASMNKDNYNRATSVQAYVKWKVDWNTFFIPGSPIFRVSVRPSNAFGYTEVFSKTNALDNTWYYTTIDIGRYYVPNYQLDFKFEAIYTGDINDRAFPYTVYIYDVQTSWQETRQGGSNNKYYYFNAGQEASVQHTLDLSSNNFQRDYGTFNFDLSWTTSFAKAYYVDLYDFSINNWALGVLGPYNLGDGGTQSAIFNNLPLKYIEDDSDPRLIYRLRTIGGGNPFTLTINSMNVVWSYYNEYPSEFEMIFSDLTEIRRQHLIFPGTNVTFTYSGSPQLQFSLYKYGTGYVTFNPNWGGGSGYRVIGFQSTDYVEYGTNKVRARQIMQTHDAPISISSLTYNYAWDWTYYTEYSRELVGMNDFRYDHLTLSEITYGVQTWVGETLNVSVYNQETLEWDVLDTINTNGGMASSYDTLSFTDNKYIFYDEPSGKYYVKIQFSGFADPDATKLNCIELDPEWDYSYSWDDEFEVSVWNKLFQG</sequence>
<accession>A0A0F9HWU2</accession>
<feature type="non-terminal residue" evidence="1">
    <location>
        <position position="1"/>
    </location>
</feature>
<feature type="non-terminal residue" evidence="1">
    <location>
        <position position="731"/>
    </location>
</feature>
<gene>
    <name evidence="1" type="ORF">LCGC14_2013570</name>
</gene>
<name>A0A0F9HWU2_9ZZZZ</name>
<dbReference type="AlphaFoldDB" id="A0A0F9HWU2"/>
<comment type="caution">
    <text evidence="1">The sequence shown here is derived from an EMBL/GenBank/DDBJ whole genome shotgun (WGS) entry which is preliminary data.</text>
</comment>
<proteinExistence type="predicted"/>
<reference evidence="1" key="1">
    <citation type="journal article" date="2015" name="Nature">
        <title>Complex archaea that bridge the gap between prokaryotes and eukaryotes.</title>
        <authorList>
            <person name="Spang A."/>
            <person name="Saw J.H."/>
            <person name="Jorgensen S.L."/>
            <person name="Zaremba-Niedzwiedzka K."/>
            <person name="Martijn J."/>
            <person name="Lind A.E."/>
            <person name="van Eijk R."/>
            <person name="Schleper C."/>
            <person name="Guy L."/>
            <person name="Ettema T.J."/>
        </authorList>
    </citation>
    <scope>NUCLEOTIDE SEQUENCE</scope>
</reference>
<organism evidence="1">
    <name type="scientific">marine sediment metagenome</name>
    <dbReference type="NCBI Taxonomy" id="412755"/>
    <lineage>
        <taxon>unclassified sequences</taxon>
        <taxon>metagenomes</taxon>
        <taxon>ecological metagenomes</taxon>
    </lineage>
</organism>
<protein>
    <submittedName>
        <fullName evidence="1">Uncharacterized protein</fullName>
    </submittedName>
</protein>